<organism evidence="16">
    <name type="scientific">marine sediment metagenome</name>
    <dbReference type="NCBI Taxonomy" id="412755"/>
    <lineage>
        <taxon>unclassified sequences</taxon>
        <taxon>metagenomes</taxon>
        <taxon>ecological metagenomes</taxon>
    </lineage>
</organism>
<reference evidence="16" key="1">
    <citation type="journal article" date="2014" name="Front. Microbiol.">
        <title>High frequency of phylogenetically diverse reductive dehalogenase-homologous genes in deep subseafloor sedimentary metagenomes.</title>
        <authorList>
            <person name="Kawai M."/>
            <person name="Futagami T."/>
            <person name="Toyoda A."/>
            <person name="Takaki Y."/>
            <person name="Nishi S."/>
            <person name="Hori S."/>
            <person name="Arai W."/>
            <person name="Tsubouchi T."/>
            <person name="Morono Y."/>
            <person name="Uchiyama I."/>
            <person name="Ito T."/>
            <person name="Fujiyama A."/>
            <person name="Inagaki F."/>
            <person name="Takami H."/>
        </authorList>
    </citation>
    <scope>NUCLEOTIDE SEQUENCE</scope>
    <source>
        <strain evidence="16">Expedition CK06-06</strain>
    </source>
</reference>
<accession>X0WUC1</accession>
<keyword evidence="13" id="KW-0234">DNA repair</keyword>
<keyword evidence="7" id="KW-0228">DNA excision</keyword>
<dbReference type="GO" id="GO:0008270">
    <property type="term" value="F:zinc ion binding"/>
    <property type="evidence" value="ECO:0007669"/>
    <property type="project" value="UniProtKB-KW"/>
</dbReference>
<dbReference type="EMBL" id="BARS01031153">
    <property type="protein sequence ID" value="GAG28068.1"/>
    <property type="molecule type" value="Genomic_DNA"/>
</dbReference>
<feature type="non-terminal residue" evidence="16">
    <location>
        <position position="1"/>
    </location>
</feature>
<evidence type="ECO:0000256" key="6">
    <source>
        <dbReference type="ARBA" id="ARBA00022763"/>
    </source>
</evidence>
<evidence type="ECO:0000259" key="14">
    <source>
        <dbReference type="Pfam" id="PF17755"/>
    </source>
</evidence>
<dbReference type="Gene3D" id="1.10.8.280">
    <property type="entry name" value="ABC transporter ATPase domain-like"/>
    <property type="match status" value="1"/>
</dbReference>
<dbReference type="GO" id="GO:0005737">
    <property type="term" value="C:cytoplasm"/>
    <property type="evidence" value="ECO:0007669"/>
    <property type="project" value="UniProtKB-SubCell"/>
</dbReference>
<keyword evidence="4" id="KW-0677">Repeat</keyword>
<dbReference type="Gene3D" id="3.40.50.300">
    <property type="entry name" value="P-loop containing nucleotide triphosphate hydrolases"/>
    <property type="match status" value="1"/>
</dbReference>
<keyword evidence="8" id="KW-0863">Zinc-finger</keyword>
<evidence type="ECO:0000256" key="4">
    <source>
        <dbReference type="ARBA" id="ARBA00022737"/>
    </source>
</evidence>
<dbReference type="AlphaFoldDB" id="X0WUC1"/>
<dbReference type="Pfam" id="PF17755">
    <property type="entry name" value="UvrA_DNA-bind"/>
    <property type="match status" value="1"/>
</dbReference>
<evidence type="ECO:0000256" key="1">
    <source>
        <dbReference type="ARBA" id="ARBA00004496"/>
    </source>
</evidence>
<evidence type="ECO:0000256" key="13">
    <source>
        <dbReference type="ARBA" id="ARBA00023204"/>
    </source>
</evidence>
<dbReference type="PANTHER" id="PTHR43152:SF3">
    <property type="entry name" value="UVRABC SYSTEM PROTEIN A"/>
    <property type="match status" value="1"/>
</dbReference>
<dbReference type="InterPro" id="IPR041552">
    <property type="entry name" value="UvrA_DNA-bd"/>
</dbReference>
<keyword evidence="3" id="KW-0479">Metal-binding</keyword>
<comment type="subcellular location">
    <subcellularLocation>
        <location evidence="1">Cytoplasm</location>
    </subcellularLocation>
</comment>
<evidence type="ECO:0000256" key="7">
    <source>
        <dbReference type="ARBA" id="ARBA00022769"/>
    </source>
</evidence>
<keyword evidence="2" id="KW-0963">Cytoplasm</keyword>
<evidence type="ECO:0000256" key="9">
    <source>
        <dbReference type="ARBA" id="ARBA00022833"/>
    </source>
</evidence>
<gene>
    <name evidence="16" type="ORF">S01H1_48512</name>
</gene>
<dbReference type="GO" id="GO:0003677">
    <property type="term" value="F:DNA binding"/>
    <property type="evidence" value="ECO:0007669"/>
    <property type="project" value="UniProtKB-KW"/>
</dbReference>
<sequence>DVDYIEGLSPAISIDQRRASKNPRSTVGTVTEIYDYLRLLFARTGIPHCPQCGRRVSKQTIEQMVDQILNLSPGTKMQVLAPIIRFKKGEHKQILEDIQKKGFVRVRVDGNTFEVEEDIKIDRYKNHNIEVIVDRLIVKSEIKTRLAGSIETALSLSEGIVVIDIEGGKEKIFSEHFSCPSCGINLPEIAPRIFSFNNPYGACPACSGLGFKMEFDPELIVPDKNKSILQGALVPWGEVKGKYLNHILKGLADFYGFSLNTL</sequence>
<proteinExistence type="predicted"/>
<keyword evidence="9" id="KW-0862">Zinc</keyword>
<evidence type="ECO:0000256" key="2">
    <source>
        <dbReference type="ARBA" id="ARBA00022490"/>
    </source>
</evidence>
<dbReference type="InterPro" id="IPR041102">
    <property type="entry name" value="UvrA_inter"/>
</dbReference>
<name>X0WUC1_9ZZZZ</name>
<dbReference type="GO" id="GO:0006281">
    <property type="term" value="P:DNA repair"/>
    <property type="evidence" value="ECO:0007669"/>
    <property type="project" value="UniProtKB-KW"/>
</dbReference>
<evidence type="ECO:0008006" key="17">
    <source>
        <dbReference type="Google" id="ProtNLM"/>
    </source>
</evidence>
<evidence type="ECO:0000256" key="8">
    <source>
        <dbReference type="ARBA" id="ARBA00022771"/>
    </source>
</evidence>
<feature type="domain" description="UvrA interaction" evidence="15">
    <location>
        <begin position="59"/>
        <end position="165"/>
    </location>
</feature>
<keyword evidence="5" id="KW-0547">Nucleotide-binding</keyword>
<evidence type="ECO:0000256" key="10">
    <source>
        <dbReference type="ARBA" id="ARBA00022840"/>
    </source>
</evidence>
<dbReference type="Pfam" id="PF17760">
    <property type="entry name" value="UvrA_inter"/>
    <property type="match status" value="1"/>
</dbReference>
<evidence type="ECO:0000256" key="3">
    <source>
        <dbReference type="ARBA" id="ARBA00022723"/>
    </source>
</evidence>
<dbReference type="Gene3D" id="3.30.190.20">
    <property type="match status" value="1"/>
</dbReference>
<feature type="non-terminal residue" evidence="16">
    <location>
        <position position="262"/>
    </location>
</feature>
<dbReference type="InterPro" id="IPR027417">
    <property type="entry name" value="P-loop_NTPase"/>
</dbReference>
<dbReference type="PANTHER" id="PTHR43152">
    <property type="entry name" value="UVRABC SYSTEM PROTEIN A"/>
    <property type="match status" value="1"/>
</dbReference>
<feature type="domain" description="UvrA DNA-binding" evidence="14">
    <location>
        <begin position="216"/>
        <end position="261"/>
    </location>
</feature>
<evidence type="ECO:0000256" key="12">
    <source>
        <dbReference type="ARBA" id="ARBA00023125"/>
    </source>
</evidence>
<dbReference type="SUPFAM" id="SSF52540">
    <property type="entry name" value="P-loop containing nucleoside triphosphate hydrolases"/>
    <property type="match status" value="1"/>
</dbReference>
<keyword evidence="12" id="KW-0238">DNA-binding</keyword>
<comment type="caution">
    <text evidence="16">The sequence shown here is derived from an EMBL/GenBank/DDBJ whole genome shotgun (WGS) entry which is preliminary data.</text>
</comment>
<keyword evidence="11" id="KW-0267">Excision nuclease</keyword>
<keyword evidence="10" id="KW-0067">ATP-binding</keyword>
<evidence type="ECO:0000313" key="16">
    <source>
        <dbReference type="EMBL" id="GAG28068.1"/>
    </source>
</evidence>
<dbReference type="GO" id="GO:0004518">
    <property type="term" value="F:nuclease activity"/>
    <property type="evidence" value="ECO:0007669"/>
    <property type="project" value="UniProtKB-KW"/>
</dbReference>
<evidence type="ECO:0000259" key="15">
    <source>
        <dbReference type="Pfam" id="PF17760"/>
    </source>
</evidence>
<evidence type="ECO:0000256" key="11">
    <source>
        <dbReference type="ARBA" id="ARBA00022881"/>
    </source>
</evidence>
<dbReference type="GO" id="GO:0005524">
    <property type="term" value="F:ATP binding"/>
    <property type="evidence" value="ECO:0007669"/>
    <property type="project" value="UniProtKB-KW"/>
</dbReference>
<dbReference type="Gene3D" id="1.20.1580.10">
    <property type="entry name" value="ABC transporter ATPase like domain"/>
    <property type="match status" value="2"/>
</dbReference>
<keyword evidence="6" id="KW-0227">DNA damage</keyword>
<evidence type="ECO:0000256" key="5">
    <source>
        <dbReference type="ARBA" id="ARBA00022741"/>
    </source>
</evidence>
<protein>
    <recommendedName>
        <fullName evidence="17">UvrA interaction domain-containing protein</fullName>
    </recommendedName>
</protein>